<dbReference type="Pfam" id="PF06250">
    <property type="entry name" value="YhcG_C"/>
    <property type="match status" value="1"/>
</dbReference>
<dbReference type="OrthoDB" id="9801263at2"/>
<dbReference type="InterPro" id="IPR009362">
    <property type="entry name" value="YhcG_C"/>
</dbReference>
<accession>A0A1E5TA82</accession>
<evidence type="ECO:0000259" key="2">
    <source>
        <dbReference type="Pfam" id="PF17761"/>
    </source>
</evidence>
<evidence type="ECO:0000259" key="1">
    <source>
        <dbReference type="Pfam" id="PF06250"/>
    </source>
</evidence>
<dbReference type="Pfam" id="PF17761">
    <property type="entry name" value="DUF1016_N"/>
    <property type="match status" value="1"/>
</dbReference>
<sequence>MDKEVSNIKEITKEIQLLIEQSKQQIALSVNATMSLMYWQIGRKINQEVLQNQRGTYGKQIVVLLSRQLTTEYGTSFSEKNLRRMMQFATCFPDEKIVASMIRQLSWTHILAIIPIEDPLKREFYLQLCVHEKWSVRTFRERIKSMLYERTAISKKPEETIKKDLVKLDKSQNISPDLVFRDPYFLDFLGLSDSYSEKDLESSILVELQKFITELGSDFAFMARQKRITIDSRDYYIDLLFYHRRLKSLVAIDLKIGEFEASYKGQMELYLRYLEKHEIVDGENSPIGLILCTGKNEEHVELLQLDKSNIRVAEYLTLLPSKEILQSKLHRAIEIAKNKSGTNEQRNQPD</sequence>
<dbReference type="STRING" id="1849968.A8C32_02015"/>
<organism evidence="3 4">
    <name type="scientific">Flavivirga aquatica</name>
    <dbReference type="NCBI Taxonomy" id="1849968"/>
    <lineage>
        <taxon>Bacteria</taxon>
        <taxon>Pseudomonadati</taxon>
        <taxon>Bacteroidota</taxon>
        <taxon>Flavobacteriia</taxon>
        <taxon>Flavobacteriales</taxon>
        <taxon>Flavobacteriaceae</taxon>
        <taxon>Flavivirga</taxon>
    </lineage>
</organism>
<dbReference type="Proteomes" id="UP000095713">
    <property type="component" value="Unassembled WGS sequence"/>
</dbReference>
<dbReference type="InterPro" id="IPR041527">
    <property type="entry name" value="YhcG_N"/>
</dbReference>
<dbReference type="InterPro" id="IPR053148">
    <property type="entry name" value="PD-DEXK-like_domain"/>
</dbReference>
<dbReference type="AlphaFoldDB" id="A0A1E5TA82"/>
<protein>
    <submittedName>
        <fullName evidence="3">Cytoplasmic protein</fullName>
    </submittedName>
</protein>
<feature type="domain" description="YhcG PDDEXK nuclease" evidence="1">
    <location>
        <begin position="179"/>
        <end position="329"/>
    </location>
</feature>
<feature type="domain" description="YhcG N-terminal" evidence="2">
    <location>
        <begin position="14"/>
        <end position="150"/>
    </location>
</feature>
<dbReference type="EMBL" id="MDJD01000034">
    <property type="protein sequence ID" value="OEK08258.1"/>
    <property type="molecule type" value="Genomic_DNA"/>
</dbReference>
<reference evidence="3 4" key="1">
    <citation type="submission" date="2016-05" db="EMBL/GenBank/DDBJ databases">
        <title>Draft Genome Sequence of Algibacter sp. Strain SK-16 Isolated from the Surface Water of Aburatsubo Inlet.</title>
        <authorList>
            <person name="Wong S.-K."/>
            <person name="Yoshizawa S."/>
            <person name="Nakajima Y."/>
            <person name="Ogura Y."/>
            <person name="Tetsuya H."/>
            <person name="Hamasaki K."/>
        </authorList>
    </citation>
    <scope>NUCLEOTIDE SEQUENCE [LARGE SCALE GENOMIC DNA]</scope>
    <source>
        <strain evidence="3 4">SK-16</strain>
    </source>
</reference>
<proteinExistence type="predicted"/>
<comment type="caution">
    <text evidence="3">The sequence shown here is derived from an EMBL/GenBank/DDBJ whole genome shotgun (WGS) entry which is preliminary data.</text>
</comment>
<dbReference type="PANTHER" id="PTHR30547">
    <property type="entry name" value="UNCHARACTERIZED PROTEIN YHCG-RELATED"/>
    <property type="match status" value="1"/>
</dbReference>
<dbReference type="InterPro" id="IPR011856">
    <property type="entry name" value="tRNA_endonuc-like_dom_sf"/>
</dbReference>
<dbReference type="Gene3D" id="3.40.1350.10">
    <property type="match status" value="1"/>
</dbReference>
<dbReference type="RefSeq" id="WP_069829768.1">
    <property type="nucleotide sequence ID" value="NZ_MDJD01000034.1"/>
</dbReference>
<name>A0A1E5TA82_9FLAO</name>
<dbReference type="GO" id="GO:0003676">
    <property type="term" value="F:nucleic acid binding"/>
    <property type="evidence" value="ECO:0007669"/>
    <property type="project" value="InterPro"/>
</dbReference>
<evidence type="ECO:0000313" key="3">
    <source>
        <dbReference type="EMBL" id="OEK08258.1"/>
    </source>
</evidence>
<dbReference type="PANTHER" id="PTHR30547:SF5">
    <property type="entry name" value="NUCLEASE YHCG-RELATED"/>
    <property type="match status" value="1"/>
</dbReference>
<gene>
    <name evidence="3" type="ORF">A8C32_02015</name>
</gene>
<evidence type="ECO:0000313" key="4">
    <source>
        <dbReference type="Proteomes" id="UP000095713"/>
    </source>
</evidence>
<keyword evidence="4" id="KW-1185">Reference proteome</keyword>